<dbReference type="RefSeq" id="WP_344327059.1">
    <property type="nucleotide sequence ID" value="NZ_BAAAPY010000005.1"/>
</dbReference>
<reference evidence="3 4" key="1">
    <citation type="journal article" date="2019" name="Int. J. Syst. Evol. Microbiol.">
        <title>The Global Catalogue of Microorganisms (GCM) 10K type strain sequencing project: providing services to taxonomists for standard genome sequencing and annotation.</title>
        <authorList>
            <consortium name="The Broad Institute Genomics Platform"/>
            <consortium name="The Broad Institute Genome Sequencing Center for Infectious Disease"/>
            <person name="Wu L."/>
            <person name="Ma J."/>
        </authorList>
    </citation>
    <scope>NUCLEOTIDE SEQUENCE [LARGE SCALE GENOMIC DNA]</scope>
    <source>
        <strain evidence="3 4">JCM 15749</strain>
    </source>
</reference>
<dbReference type="Proteomes" id="UP001501480">
    <property type="component" value="Unassembled WGS sequence"/>
</dbReference>
<dbReference type="Pfam" id="PF09995">
    <property type="entry name" value="MPAB_Lcp_cat"/>
    <property type="match status" value="1"/>
</dbReference>
<dbReference type="InterPro" id="IPR037473">
    <property type="entry name" value="Lcp-like"/>
</dbReference>
<gene>
    <name evidence="3" type="ORF">GCM10009821_17430</name>
</gene>
<dbReference type="InterPro" id="IPR018713">
    <property type="entry name" value="MPAB/Lcp_cat_dom"/>
</dbReference>
<feature type="domain" description="ER-bound oxygenase mpaB/mpaB'/Rubber oxygenase catalytic" evidence="2">
    <location>
        <begin position="152"/>
        <end position="349"/>
    </location>
</feature>
<feature type="compositionally biased region" description="Basic and acidic residues" evidence="1">
    <location>
        <begin position="406"/>
        <end position="422"/>
    </location>
</feature>
<evidence type="ECO:0000256" key="1">
    <source>
        <dbReference type="SAM" id="MobiDB-lite"/>
    </source>
</evidence>
<dbReference type="PANTHER" id="PTHR37539">
    <property type="entry name" value="SECRETED PROTEIN-RELATED"/>
    <property type="match status" value="1"/>
</dbReference>
<organism evidence="3 4">
    <name type="scientific">Aeromicrobium halocynthiae</name>
    <dbReference type="NCBI Taxonomy" id="560557"/>
    <lineage>
        <taxon>Bacteria</taxon>
        <taxon>Bacillati</taxon>
        <taxon>Actinomycetota</taxon>
        <taxon>Actinomycetes</taxon>
        <taxon>Propionibacteriales</taxon>
        <taxon>Nocardioidaceae</taxon>
        <taxon>Aeromicrobium</taxon>
    </lineage>
</organism>
<keyword evidence="4" id="KW-1185">Reference proteome</keyword>
<comment type="caution">
    <text evidence="3">The sequence shown here is derived from an EMBL/GenBank/DDBJ whole genome shotgun (WGS) entry which is preliminary data.</text>
</comment>
<name>A0ABN2VZD2_9ACTN</name>
<feature type="region of interest" description="Disordered" evidence="1">
    <location>
        <begin position="399"/>
        <end position="428"/>
    </location>
</feature>
<evidence type="ECO:0000313" key="3">
    <source>
        <dbReference type="EMBL" id="GAA2078154.1"/>
    </source>
</evidence>
<proteinExistence type="predicted"/>
<accession>A0ABN2VZD2</accession>
<dbReference type="PANTHER" id="PTHR37539:SF1">
    <property type="entry name" value="ER-BOUND OXYGENASE MPAB_MPAB'_RUBBER OXYGENASE CATALYTIC DOMAIN-CONTAINING PROTEIN"/>
    <property type="match status" value="1"/>
</dbReference>
<evidence type="ECO:0000259" key="2">
    <source>
        <dbReference type="Pfam" id="PF09995"/>
    </source>
</evidence>
<protein>
    <submittedName>
        <fullName evidence="3">Oxygenase MpaB family protein</fullName>
    </submittedName>
</protein>
<evidence type="ECO:0000313" key="4">
    <source>
        <dbReference type="Proteomes" id="UP001501480"/>
    </source>
</evidence>
<sequence length="428" mass="47315">MSEIPTRYRAAEARGARLGRPLRILTGLREVDEDLMEQLARGFMRCDEPGAALARAIRAEPGDPDRVSMAQLRRALADGIESVPEAPDPLRSFFASVEATPGWVDHDLVDEGARVVGRLGRNAADVLLQLSLIGGYRFGGPPDLLVATGGLVGETALRRLGETQQWTIAVAEPGALRPGGPGVALTLHVRAMHALVNETFLDDSRGERWDVERWGLPINQTDQAATLGLFSGVLLLGCRALGVRVSRADSRAVMHLWRYVGWLLGIEDRWLVETEWEQHRLNHHVLLAQDGQTQAGAALAQAIVAAQDRLWVRPPVGLRRRYARERLLSMLTMLLGRRSMRELGLPTRPPWAVPTVIVQNVLRYWVLGRTRWGRRRLDAWGARVRREVMARHFGPVEGDVGQLGPDGRDSAAHEVHDGEGPPERVVGV</sequence>
<dbReference type="EMBL" id="BAAAPY010000005">
    <property type="protein sequence ID" value="GAA2078154.1"/>
    <property type="molecule type" value="Genomic_DNA"/>
</dbReference>